<evidence type="ECO:0000313" key="4">
    <source>
        <dbReference type="Proteomes" id="UP000470246"/>
    </source>
</evidence>
<feature type="compositionally biased region" description="Low complexity" evidence="1">
    <location>
        <begin position="44"/>
        <end position="53"/>
    </location>
</feature>
<evidence type="ECO:0000259" key="2">
    <source>
        <dbReference type="Pfam" id="PF13407"/>
    </source>
</evidence>
<protein>
    <submittedName>
        <fullName evidence="3">Sugar ABC transporter substrate-binding protein</fullName>
    </submittedName>
</protein>
<organism evidence="3 4">
    <name type="scientific">Geodermatophilus sabuli</name>
    <dbReference type="NCBI Taxonomy" id="1564158"/>
    <lineage>
        <taxon>Bacteria</taxon>
        <taxon>Bacillati</taxon>
        <taxon>Actinomycetota</taxon>
        <taxon>Actinomycetes</taxon>
        <taxon>Geodermatophilales</taxon>
        <taxon>Geodermatophilaceae</taxon>
        <taxon>Geodermatophilus</taxon>
    </lineage>
</organism>
<dbReference type="Proteomes" id="UP000470246">
    <property type="component" value="Unassembled WGS sequence"/>
</dbReference>
<dbReference type="EMBL" id="JAAGWF010000003">
    <property type="protein sequence ID" value="NEK56779.1"/>
    <property type="molecule type" value="Genomic_DNA"/>
</dbReference>
<gene>
    <name evidence="3" type="ORF">GCU56_02675</name>
</gene>
<accession>A0A7K3VVW1</accession>
<dbReference type="InterPro" id="IPR028082">
    <property type="entry name" value="Peripla_BP_I"/>
</dbReference>
<dbReference type="PROSITE" id="PS51257">
    <property type="entry name" value="PROKAR_LIPOPROTEIN"/>
    <property type="match status" value="1"/>
</dbReference>
<proteinExistence type="predicted"/>
<feature type="domain" description="Periplasmic binding protein" evidence="2">
    <location>
        <begin position="97"/>
        <end position="351"/>
    </location>
</feature>
<feature type="region of interest" description="Disordered" evidence="1">
    <location>
        <begin position="31"/>
        <end position="53"/>
    </location>
</feature>
<dbReference type="Gene3D" id="3.40.50.2300">
    <property type="match status" value="2"/>
</dbReference>
<keyword evidence="4" id="KW-1185">Reference proteome</keyword>
<reference evidence="3 4" key="1">
    <citation type="submission" date="2020-02" db="EMBL/GenBank/DDBJ databases">
        <title>Geodermatophilus sabuli CPCC 205279 I12A-02694.</title>
        <authorList>
            <person name="Jiang Z."/>
        </authorList>
    </citation>
    <scope>NUCLEOTIDE SEQUENCE [LARGE SCALE GENOMIC DNA]</scope>
    <source>
        <strain evidence="3 4">I12A-02694</strain>
    </source>
</reference>
<dbReference type="AlphaFoldDB" id="A0A7K3VVW1"/>
<name>A0A7K3VVW1_9ACTN</name>
<dbReference type="InterPro" id="IPR025997">
    <property type="entry name" value="SBP_2_dom"/>
</dbReference>
<comment type="caution">
    <text evidence="3">The sequence shown here is derived from an EMBL/GenBank/DDBJ whole genome shotgun (WGS) entry which is preliminary data.</text>
</comment>
<dbReference type="SUPFAM" id="SSF53822">
    <property type="entry name" value="Periplasmic binding protein-like I"/>
    <property type="match status" value="1"/>
</dbReference>
<sequence>MSQSPRRYGLGAVLALVFAILLSACSSPSEVASGSGSGSGSDGGAESASSEAQEALQIAYEGEMGTPPTATTTPPEGVNLWVVSCGEQVPGCAVPTAAAREAGEAAGWSVNVCDGQLNPNGWGTCVRQAVSAGADVIIPIGIDCPSVQQPFQEAKDAGVTVVGGGGVDCDAAGGQPLWGSERIELEGVDAQAFFELQGKLAADWLIGQTDGQARVLQLTFTDPVWGPWLAQGFEDELATCSECEIVDTLEYSNQDVGSGSLPQTFSTALLQAADVNSVYFPVGGVVNVGLAQAVIASGKSADLNVVSTLGAGPNLDLIRNDGGLDAAVTIPAEWGGWGSVDTAIRLLNGEEPLPQGSGVKVVDADNNLPAAGEPFTGDVDYQAAYREVWGV</sequence>
<evidence type="ECO:0000256" key="1">
    <source>
        <dbReference type="SAM" id="MobiDB-lite"/>
    </source>
</evidence>
<evidence type="ECO:0000313" key="3">
    <source>
        <dbReference type="EMBL" id="NEK56779.1"/>
    </source>
</evidence>
<dbReference type="Pfam" id="PF13407">
    <property type="entry name" value="Peripla_BP_4"/>
    <property type="match status" value="1"/>
</dbReference>
<dbReference type="RefSeq" id="WP_163479955.1">
    <property type="nucleotide sequence ID" value="NZ_JAAGWF010000003.1"/>
</dbReference>